<dbReference type="InterPro" id="IPR012132">
    <property type="entry name" value="GMC_OxRdtase"/>
</dbReference>
<keyword evidence="4" id="KW-0732">Signal</keyword>
<keyword evidence="2" id="KW-0285">Flavoprotein</keyword>
<feature type="domain" description="Glucose-methanol-choline oxidoreductase N-terminal" evidence="5">
    <location>
        <begin position="114"/>
        <end position="137"/>
    </location>
</feature>
<dbReference type="SUPFAM" id="SSF51905">
    <property type="entry name" value="FAD/NAD(P)-binding domain"/>
    <property type="match status" value="1"/>
</dbReference>
<feature type="domain" description="Glucose-methanol-choline oxidoreductase N-terminal" evidence="6">
    <location>
        <begin position="314"/>
        <end position="328"/>
    </location>
</feature>
<feature type="compositionally biased region" description="Acidic residues" evidence="3">
    <location>
        <begin position="765"/>
        <end position="775"/>
    </location>
</feature>
<dbReference type="EMBL" id="CAJVRL010000115">
    <property type="protein sequence ID" value="CAG8961614.1"/>
    <property type="molecule type" value="Genomic_DNA"/>
</dbReference>
<dbReference type="PROSITE" id="PS00623">
    <property type="entry name" value="GMC_OXRED_1"/>
    <property type="match status" value="1"/>
</dbReference>
<feature type="region of interest" description="Disordered" evidence="3">
    <location>
        <begin position="685"/>
        <end position="727"/>
    </location>
</feature>
<evidence type="ECO:0000313" key="8">
    <source>
        <dbReference type="Proteomes" id="UP000696280"/>
    </source>
</evidence>
<reference evidence="7" key="1">
    <citation type="submission" date="2021-07" db="EMBL/GenBank/DDBJ databases">
        <authorList>
            <person name="Durling M."/>
        </authorList>
    </citation>
    <scope>NUCLEOTIDE SEQUENCE</scope>
</reference>
<feature type="compositionally biased region" description="Polar residues" evidence="3">
    <location>
        <begin position="755"/>
        <end position="764"/>
    </location>
</feature>
<feature type="region of interest" description="Disordered" evidence="3">
    <location>
        <begin position="752"/>
        <end position="782"/>
    </location>
</feature>
<feature type="compositionally biased region" description="Low complexity" evidence="3">
    <location>
        <begin position="685"/>
        <end position="697"/>
    </location>
</feature>
<evidence type="ECO:0000256" key="2">
    <source>
        <dbReference type="RuleBase" id="RU003968"/>
    </source>
</evidence>
<dbReference type="Proteomes" id="UP000696280">
    <property type="component" value="Unassembled WGS sequence"/>
</dbReference>
<dbReference type="PANTHER" id="PTHR11552:SF115">
    <property type="entry name" value="DEHYDROGENASE XPTC-RELATED"/>
    <property type="match status" value="1"/>
</dbReference>
<dbReference type="InterPro" id="IPR000172">
    <property type="entry name" value="GMC_OxRdtase_N"/>
</dbReference>
<dbReference type="PANTHER" id="PTHR11552">
    <property type="entry name" value="GLUCOSE-METHANOL-CHOLINE GMC OXIDOREDUCTASE"/>
    <property type="match status" value="1"/>
</dbReference>
<evidence type="ECO:0000256" key="1">
    <source>
        <dbReference type="ARBA" id="ARBA00010790"/>
    </source>
</evidence>
<dbReference type="InterPro" id="IPR036188">
    <property type="entry name" value="FAD/NAD-bd_sf"/>
</dbReference>
<evidence type="ECO:0000256" key="3">
    <source>
        <dbReference type="SAM" id="MobiDB-lite"/>
    </source>
</evidence>
<dbReference type="SUPFAM" id="SSF54373">
    <property type="entry name" value="FAD-linked reductases, C-terminal domain"/>
    <property type="match status" value="1"/>
</dbReference>
<gene>
    <name evidence="7" type="ORF">HYFRA_00006151</name>
</gene>
<sequence length="944" mass="101798">MLELRVFVLLACSFYFTLVSSVRLNARDVDGDFLDCYDYIVVGGGISGLVVANRLTEDPNVTVLLLEAGNLDNYEETIMNPIEDGHGLGTKYDWNLFTAPQKFLDGHPRPYDMGRGVGGGSLINGMCWTRGGSADFDAWETLGNPGWGWNDLLPYFKKSENYTDNVDAESSRDLYIKPDPATHGTDGYIHVSYPRYFYNQSKLVLKGLEEMGIPILTDPNNGTASGAMLIPNSITPDNQTRSDARLGYFDGFIDSRPNFHVATGKHVYRLLMDKTSSPTRSPDGLLIKGVEFVPDGTLSIFNVTASKEVILAAGAVHTPQILELSGIGDSEVLSKYSIPVQLHLPGVGNNFQDHPYVGVVYYGKNGHFSLDPRLIAAVSNPLYLTLDMIYHNPGLLAQAEQQYYVNKTGPWTAGAINTVAFPSLPSSSKNWTSMIADASTQPASQHLLPHLDPTIVAGYKEQKKVLTKLLSRKDVGAYEILSDNIGLLSVATMHTFSRGSVHIQSQNPFTQPLIDPRYCSNPLDCQILAEALLFNNRLLNTRSMRELESVPYYPFLQNATVESLMPAILSGVRTEFHGTGTTSMLPREYGGVVDSHLRVYGTKNLRIVDAGIFPLVPAAHLQASVYAVSEKAADIIKADNANTQSKHCTTSTLLKVPKPTNDTVALFVPQTSMVNGTFSTFRTSTMTKGSSTLTSSSLPEVATQTPQEQTSTDSSSREQVPFESSVEQKNPFLKALNLLLAGLVPGETELASMPEYSSTPQENPATEDSEEEGTEEGTSVAKSPITAVFDFFSGLVPGRGGGFGGSGGKELVGGFGADAKNVEESTGEDSKGEEKENPIPPVMSVLKEVMMDGGGTGRSLLTTPTYGDVVSTSTISSSESSTATIDRYVTATATDGVIERVKVLELRFVNSTENIGKTSQSQAVTHSAVKVVKIGIALADGGGV</sequence>
<dbReference type="Pfam" id="PF00732">
    <property type="entry name" value="GMC_oxred_N"/>
    <property type="match status" value="1"/>
</dbReference>
<dbReference type="Gene3D" id="3.30.560.10">
    <property type="entry name" value="Glucose Oxidase, domain 3"/>
    <property type="match status" value="1"/>
</dbReference>
<dbReference type="PROSITE" id="PS00624">
    <property type="entry name" value="GMC_OXRED_2"/>
    <property type="match status" value="1"/>
</dbReference>
<comment type="similarity">
    <text evidence="1 2">Belongs to the GMC oxidoreductase family.</text>
</comment>
<dbReference type="GO" id="GO:0044550">
    <property type="term" value="P:secondary metabolite biosynthetic process"/>
    <property type="evidence" value="ECO:0007669"/>
    <property type="project" value="TreeGrafter"/>
</dbReference>
<dbReference type="OrthoDB" id="269227at2759"/>
<comment type="caution">
    <text evidence="7">The sequence shown here is derived from an EMBL/GenBank/DDBJ whole genome shotgun (WGS) entry which is preliminary data.</text>
</comment>
<evidence type="ECO:0000313" key="7">
    <source>
        <dbReference type="EMBL" id="CAG8961614.1"/>
    </source>
</evidence>
<dbReference type="GO" id="GO:0050660">
    <property type="term" value="F:flavin adenine dinucleotide binding"/>
    <property type="evidence" value="ECO:0007669"/>
    <property type="project" value="InterPro"/>
</dbReference>
<dbReference type="GO" id="GO:0016614">
    <property type="term" value="F:oxidoreductase activity, acting on CH-OH group of donors"/>
    <property type="evidence" value="ECO:0007669"/>
    <property type="project" value="InterPro"/>
</dbReference>
<feature type="signal peptide" evidence="4">
    <location>
        <begin position="1"/>
        <end position="21"/>
    </location>
</feature>
<dbReference type="AlphaFoldDB" id="A0A9N9L9M0"/>
<evidence type="ECO:0000259" key="5">
    <source>
        <dbReference type="PROSITE" id="PS00623"/>
    </source>
</evidence>
<organism evidence="7 8">
    <name type="scientific">Hymenoscyphus fraxineus</name>
    <dbReference type="NCBI Taxonomy" id="746836"/>
    <lineage>
        <taxon>Eukaryota</taxon>
        <taxon>Fungi</taxon>
        <taxon>Dikarya</taxon>
        <taxon>Ascomycota</taxon>
        <taxon>Pezizomycotina</taxon>
        <taxon>Leotiomycetes</taxon>
        <taxon>Helotiales</taxon>
        <taxon>Helotiaceae</taxon>
        <taxon>Hymenoscyphus</taxon>
    </lineage>
</organism>
<feature type="compositionally biased region" description="Polar residues" evidence="3">
    <location>
        <begin position="702"/>
        <end position="718"/>
    </location>
</feature>
<protein>
    <recommendedName>
        <fullName evidence="5 6">Glucose-methanol-choline oxidoreductase N-terminal domain-containing protein</fullName>
    </recommendedName>
</protein>
<dbReference type="InterPro" id="IPR007867">
    <property type="entry name" value="GMC_OxRtase_C"/>
</dbReference>
<dbReference type="Gene3D" id="3.50.50.60">
    <property type="entry name" value="FAD/NAD(P)-binding domain"/>
    <property type="match status" value="1"/>
</dbReference>
<accession>A0A9N9L9M0</accession>
<evidence type="ECO:0000259" key="6">
    <source>
        <dbReference type="PROSITE" id="PS00624"/>
    </source>
</evidence>
<name>A0A9N9L9M0_9HELO</name>
<keyword evidence="2" id="KW-0274">FAD</keyword>
<proteinExistence type="inferred from homology"/>
<dbReference type="Pfam" id="PF05199">
    <property type="entry name" value="GMC_oxred_C"/>
    <property type="match status" value="1"/>
</dbReference>
<evidence type="ECO:0000256" key="4">
    <source>
        <dbReference type="SAM" id="SignalP"/>
    </source>
</evidence>
<keyword evidence="8" id="KW-1185">Reference proteome</keyword>
<feature type="chain" id="PRO_5040362408" description="Glucose-methanol-choline oxidoreductase N-terminal domain-containing protein" evidence="4">
    <location>
        <begin position="22"/>
        <end position="944"/>
    </location>
</feature>